<dbReference type="InterPro" id="IPR023631">
    <property type="entry name" value="Amidase_dom"/>
</dbReference>
<proteinExistence type="predicted"/>
<evidence type="ECO:0000313" key="3">
    <source>
        <dbReference type="Proteomes" id="UP000551848"/>
    </source>
</evidence>
<dbReference type="Proteomes" id="UP000551848">
    <property type="component" value="Unassembled WGS sequence"/>
</dbReference>
<name>A0A838XUT7_9GAMM</name>
<sequence length="451" mass="49004">MIKINIFNVLFFVYLHCDLHAVEDPYNAYILTIDHSSDKELTNIVIKDNIDLEGFPTTAGSLAILDNIAEKDAFLVKKLKQEGFHISGKTNLSEWANFRSEKSISGWSSYGGQTLNPYGDNLNPCGSSSGSAVAVASGSVDLAIGTETNGSISCPASVNGIVGFKPTVGLVSRQGIIPISSTQDTAGPMGKSVKLVAEVLEAIAGPDIQDTATLLIPKDFNYDFTSELDKNSIIGKRLGLLRSGENYEAANQLLEKITNLVTKLGGTIVEIDDSRVYPSEDSYFLLLYEFKIGLESYLSKSKSSIKTVQSLIDFNNKNAETMMPYFEQEIFQKSIGTAGMINEYKQALQMVISVRNDLDRLLEENNLDGFIGLTRNPAWKIDYEGGDRSAMSNQMSFGNGAFAAIAGYPHLTIPMATIDDLPVGISIIGAAWSDAELLKIGFSLESNSDLF</sequence>
<comment type="caution">
    <text evidence="2">The sequence shown here is derived from an EMBL/GenBank/DDBJ whole genome shotgun (WGS) entry which is preliminary data.</text>
</comment>
<dbReference type="InterPro" id="IPR036928">
    <property type="entry name" value="AS_sf"/>
</dbReference>
<organism evidence="2 3">
    <name type="scientific">SAR86 cluster bacterium</name>
    <dbReference type="NCBI Taxonomy" id="2030880"/>
    <lineage>
        <taxon>Bacteria</taxon>
        <taxon>Pseudomonadati</taxon>
        <taxon>Pseudomonadota</taxon>
        <taxon>Gammaproteobacteria</taxon>
        <taxon>SAR86 cluster</taxon>
    </lineage>
</organism>
<dbReference type="EMBL" id="JACETL010000011">
    <property type="protein sequence ID" value="MBA4692441.1"/>
    <property type="molecule type" value="Genomic_DNA"/>
</dbReference>
<dbReference type="PANTHER" id="PTHR42678">
    <property type="entry name" value="AMIDASE"/>
    <property type="match status" value="1"/>
</dbReference>
<accession>A0A838XUT7</accession>
<evidence type="ECO:0000313" key="2">
    <source>
        <dbReference type="EMBL" id="MBA4692441.1"/>
    </source>
</evidence>
<reference evidence="2 3" key="1">
    <citation type="submission" date="2020-06" db="EMBL/GenBank/DDBJ databases">
        <title>Dysbiosis in marine aquaculture revealed through microbiome analysis: reverse ecology for environmental sustainability.</title>
        <authorList>
            <person name="Haro-Moreno J.M."/>
            <person name="Coutinho F.H."/>
            <person name="Zaragoza-Solas A."/>
            <person name="Picazo A."/>
            <person name="Almagro-Moreno S."/>
            <person name="Lopez-Perez M."/>
        </authorList>
    </citation>
    <scope>NUCLEOTIDE SEQUENCE [LARGE SCALE GENOMIC DNA]</scope>
    <source>
        <strain evidence="2">MCMED-G41</strain>
    </source>
</reference>
<dbReference type="Pfam" id="PF01425">
    <property type="entry name" value="Amidase"/>
    <property type="match status" value="1"/>
</dbReference>
<dbReference type="SUPFAM" id="SSF75304">
    <property type="entry name" value="Amidase signature (AS) enzymes"/>
    <property type="match status" value="1"/>
</dbReference>
<feature type="domain" description="Amidase" evidence="1">
    <location>
        <begin position="44"/>
        <end position="438"/>
    </location>
</feature>
<evidence type="ECO:0000259" key="1">
    <source>
        <dbReference type="Pfam" id="PF01425"/>
    </source>
</evidence>
<gene>
    <name evidence="2" type="ORF">H2072_01695</name>
</gene>
<dbReference type="AlphaFoldDB" id="A0A838XUT7"/>
<protein>
    <recommendedName>
        <fullName evidence="1">Amidase domain-containing protein</fullName>
    </recommendedName>
</protein>
<dbReference type="Gene3D" id="3.90.1300.10">
    <property type="entry name" value="Amidase signature (AS) domain"/>
    <property type="match status" value="1"/>
</dbReference>
<dbReference type="PANTHER" id="PTHR42678:SF34">
    <property type="entry name" value="OS04G0183300 PROTEIN"/>
    <property type="match status" value="1"/>
</dbReference>